<accession>A0ABU0QXB8</accession>
<reference evidence="2 3" key="1">
    <citation type="submission" date="2023-07" db="EMBL/GenBank/DDBJ databases">
        <title>Comparative genomics of wheat-associated soil bacteria to identify genetic determinants of phenazine resistance.</title>
        <authorList>
            <person name="Mouncey N."/>
        </authorList>
    </citation>
    <scope>NUCLEOTIDE SEQUENCE [LARGE SCALE GENOMIC DNA]</scope>
    <source>
        <strain evidence="2 3">B3I12</strain>
    </source>
</reference>
<keyword evidence="1" id="KW-1133">Transmembrane helix</keyword>
<feature type="transmembrane region" description="Helical" evidence="1">
    <location>
        <begin position="52"/>
        <end position="73"/>
    </location>
</feature>
<dbReference type="EMBL" id="JAUSYP010000001">
    <property type="protein sequence ID" value="MDQ0751032.1"/>
    <property type="molecule type" value="Genomic_DNA"/>
</dbReference>
<protein>
    <recommendedName>
        <fullName evidence="4">Integral membrane protein</fullName>
    </recommendedName>
</protein>
<evidence type="ECO:0000313" key="2">
    <source>
        <dbReference type="EMBL" id="MDQ0751032.1"/>
    </source>
</evidence>
<name>A0ABU0QXB8_9ACTN</name>
<sequence length="149" mass="15989">MSGDEPYTAHDGALLLVLLLAGVITVLCLTVQGIKRLIRAGRKKETFTARSAAVLAWDATVALYTWGLLHLFFLDDYGRSQACDESVGDKLSGYDPSFVPLHFGCRTSDGRVVEAVIPSYINPAVAVLGVCSLVLTGLAIAHHKKDTDT</sequence>
<keyword evidence="1" id="KW-0812">Transmembrane</keyword>
<dbReference type="RefSeq" id="WP_307177295.1">
    <property type="nucleotide sequence ID" value="NZ_JAUSYP010000001.1"/>
</dbReference>
<evidence type="ECO:0000313" key="3">
    <source>
        <dbReference type="Proteomes" id="UP001232755"/>
    </source>
</evidence>
<organism evidence="2 3">
    <name type="scientific">Streptomyces africanus</name>
    <dbReference type="NCBI Taxonomy" id="231024"/>
    <lineage>
        <taxon>Bacteria</taxon>
        <taxon>Bacillati</taxon>
        <taxon>Actinomycetota</taxon>
        <taxon>Actinomycetes</taxon>
        <taxon>Kitasatosporales</taxon>
        <taxon>Streptomycetaceae</taxon>
        <taxon>Streptomyces</taxon>
    </lineage>
</organism>
<dbReference type="Proteomes" id="UP001232755">
    <property type="component" value="Unassembled WGS sequence"/>
</dbReference>
<keyword evidence="3" id="KW-1185">Reference proteome</keyword>
<keyword evidence="1" id="KW-0472">Membrane</keyword>
<evidence type="ECO:0000256" key="1">
    <source>
        <dbReference type="SAM" id="Phobius"/>
    </source>
</evidence>
<evidence type="ECO:0008006" key="4">
    <source>
        <dbReference type="Google" id="ProtNLM"/>
    </source>
</evidence>
<feature type="transmembrane region" description="Helical" evidence="1">
    <location>
        <begin position="120"/>
        <end position="141"/>
    </location>
</feature>
<feature type="transmembrane region" description="Helical" evidence="1">
    <location>
        <begin position="12"/>
        <end position="31"/>
    </location>
</feature>
<gene>
    <name evidence="2" type="ORF">QF034_005263</name>
</gene>
<comment type="caution">
    <text evidence="2">The sequence shown here is derived from an EMBL/GenBank/DDBJ whole genome shotgun (WGS) entry which is preliminary data.</text>
</comment>
<proteinExistence type="predicted"/>